<dbReference type="GO" id="GO:0070475">
    <property type="term" value="P:rRNA base methylation"/>
    <property type="evidence" value="ECO:0007669"/>
    <property type="project" value="TreeGrafter"/>
</dbReference>
<comment type="similarity">
    <text evidence="3 14">Belongs to the class I-like SAM-binding methyltransferase superfamily. RsmB/NOP family.</text>
</comment>
<feature type="binding site" evidence="14">
    <location>
        <position position="320"/>
    </location>
    <ligand>
        <name>S-adenosyl-L-methionine</name>
        <dbReference type="ChEBI" id="CHEBI:59789"/>
    </ligand>
</feature>
<feature type="domain" description="SAM-dependent MTase RsmB/NOP-type" evidence="15">
    <location>
        <begin position="161"/>
        <end position="436"/>
    </location>
</feature>
<evidence type="ECO:0000256" key="13">
    <source>
        <dbReference type="ARBA" id="ARBA00047283"/>
    </source>
</evidence>
<feature type="binding site" evidence="14">
    <location>
        <begin position="251"/>
        <end position="257"/>
    </location>
    <ligand>
        <name>S-adenosyl-L-methionine</name>
        <dbReference type="ChEBI" id="CHEBI:59789"/>
    </ligand>
</feature>
<evidence type="ECO:0000313" key="16">
    <source>
        <dbReference type="EMBL" id="EAS47899.1"/>
    </source>
</evidence>
<dbReference type="InterPro" id="IPR023267">
    <property type="entry name" value="RCMT"/>
</dbReference>
<keyword evidence="10 14" id="KW-0694">RNA-binding</keyword>
<evidence type="ECO:0000256" key="11">
    <source>
        <dbReference type="ARBA" id="ARBA00030399"/>
    </source>
</evidence>
<keyword evidence="7 14" id="KW-0489">Methyltransferase</keyword>
<dbReference type="HOGENOM" id="CLU_005316_0_4_6"/>
<keyword evidence="17" id="KW-1185">Reference proteome</keyword>
<dbReference type="CDD" id="cd02440">
    <property type="entry name" value="AdoMet_MTases"/>
    <property type="match status" value="1"/>
</dbReference>
<dbReference type="PROSITE" id="PS01153">
    <property type="entry name" value="NOL1_NOP2_SUN"/>
    <property type="match status" value="1"/>
</dbReference>
<dbReference type="InterPro" id="IPR004573">
    <property type="entry name" value="rRNA_ssu_MeTfrase_B"/>
</dbReference>
<dbReference type="InterPro" id="IPR049560">
    <property type="entry name" value="MeTrfase_RsmB-F_NOP2_cat"/>
</dbReference>
<dbReference type="PROSITE" id="PS51686">
    <property type="entry name" value="SAM_MT_RSMB_NOP"/>
    <property type="match status" value="1"/>
</dbReference>
<dbReference type="PANTHER" id="PTHR22807">
    <property type="entry name" value="NOP2 YEAST -RELATED NOL1/NOP2/FMU SUN DOMAIN-CONTAINING"/>
    <property type="match status" value="1"/>
</dbReference>
<name>Q1YV09_9GAMM</name>
<gene>
    <name evidence="16" type="ORF">GB2207_08821</name>
</gene>
<dbReference type="Pfam" id="PF01029">
    <property type="entry name" value="NusB"/>
    <property type="match status" value="1"/>
</dbReference>
<dbReference type="OrthoDB" id="9810297at2"/>
<dbReference type="GO" id="GO:0005829">
    <property type="term" value="C:cytosol"/>
    <property type="evidence" value="ECO:0007669"/>
    <property type="project" value="TreeGrafter"/>
</dbReference>
<dbReference type="Gene3D" id="3.30.70.1170">
    <property type="entry name" value="Sun protein, domain 3"/>
    <property type="match status" value="1"/>
</dbReference>
<dbReference type="AlphaFoldDB" id="Q1YV09"/>
<dbReference type="Gene3D" id="1.10.940.10">
    <property type="entry name" value="NusB-like"/>
    <property type="match status" value="1"/>
</dbReference>
<keyword evidence="9 14" id="KW-0949">S-adenosyl-L-methionine</keyword>
<dbReference type="Pfam" id="PF01189">
    <property type="entry name" value="Methyltr_RsmB-F"/>
    <property type="match status" value="1"/>
</dbReference>
<comment type="catalytic activity">
    <reaction evidence="13">
        <text>cytidine(967) in 16S rRNA + S-adenosyl-L-methionine = 5-methylcytidine(967) in 16S rRNA + S-adenosyl-L-homocysteine + H(+)</text>
        <dbReference type="Rhea" id="RHEA:42748"/>
        <dbReference type="Rhea" id="RHEA-COMP:10219"/>
        <dbReference type="Rhea" id="RHEA-COMP:10220"/>
        <dbReference type="ChEBI" id="CHEBI:15378"/>
        <dbReference type="ChEBI" id="CHEBI:57856"/>
        <dbReference type="ChEBI" id="CHEBI:59789"/>
        <dbReference type="ChEBI" id="CHEBI:74483"/>
        <dbReference type="ChEBI" id="CHEBI:82748"/>
        <dbReference type="EC" id="2.1.1.176"/>
    </reaction>
</comment>
<dbReference type="NCBIfam" id="TIGR00563">
    <property type="entry name" value="rsmB"/>
    <property type="match status" value="1"/>
</dbReference>
<dbReference type="InterPro" id="IPR001678">
    <property type="entry name" value="MeTrfase_RsmB-F_NOP2_dom"/>
</dbReference>
<dbReference type="Gene3D" id="3.40.50.150">
    <property type="entry name" value="Vaccinia Virus protein VP39"/>
    <property type="match status" value="1"/>
</dbReference>
<evidence type="ECO:0000256" key="14">
    <source>
        <dbReference type="PROSITE-ProRule" id="PRU01023"/>
    </source>
</evidence>
<evidence type="ECO:0000259" key="15">
    <source>
        <dbReference type="PROSITE" id="PS51686"/>
    </source>
</evidence>
<comment type="caution">
    <text evidence="16">The sequence shown here is derived from an EMBL/GenBank/DDBJ whole genome shotgun (WGS) entry which is preliminary data.</text>
</comment>
<proteinExistence type="inferred from homology"/>
<evidence type="ECO:0000256" key="1">
    <source>
        <dbReference type="ARBA" id="ARBA00002724"/>
    </source>
</evidence>
<dbReference type="InterPro" id="IPR006027">
    <property type="entry name" value="NusB_RsmB_TIM44"/>
</dbReference>
<organism evidence="16 17">
    <name type="scientific">gamma proteobacterium HTCC2207</name>
    <dbReference type="NCBI Taxonomy" id="314287"/>
    <lineage>
        <taxon>Bacteria</taxon>
        <taxon>Pseudomonadati</taxon>
        <taxon>Pseudomonadota</taxon>
        <taxon>Gammaproteobacteria</taxon>
        <taxon>Cellvibrionales</taxon>
        <taxon>Porticoccaceae</taxon>
        <taxon>SAR92 clade</taxon>
    </lineage>
</organism>
<evidence type="ECO:0000256" key="4">
    <source>
        <dbReference type="ARBA" id="ARBA00012140"/>
    </source>
</evidence>
<dbReference type="EMBL" id="AAPI01000001">
    <property type="protein sequence ID" value="EAS47899.1"/>
    <property type="molecule type" value="Genomic_DNA"/>
</dbReference>
<feature type="active site" description="Nucleophile" evidence="14">
    <location>
        <position position="373"/>
    </location>
</feature>
<dbReference type="SUPFAM" id="SSF48013">
    <property type="entry name" value="NusB-like"/>
    <property type="match status" value="1"/>
</dbReference>
<dbReference type="PRINTS" id="PR02008">
    <property type="entry name" value="RCMTFAMILY"/>
</dbReference>
<dbReference type="Proteomes" id="UP000005555">
    <property type="component" value="Unassembled WGS sequence"/>
</dbReference>
<evidence type="ECO:0000256" key="10">
    <source>
        <dbReference type="ARBA" id="ARBA00022884"/>
    </source>
</evidence>
<evidence type="ECO:0000256" key="3">
    <source>
        <dbReference type="ARBA" id="ARBA00007494"/>
    </source>
</evidence>
<dbReference type="InterPro" id="IPR035926">
    <property type="entry name" value="NusB-like_sf"/>
</dbReference>
<dbReference type="InterPro" id="IPR054728">
    <property type="entry name" value="RsmB-like_ferredoxin"/>
</dbReference>
<dbReference type="GO" id="GO:0006355">
    <property type="term" value="P:regulation of DNA-templated transcription"/>
    <property type="evidence" value="ECO:0007669"/>
    <property type="project" value="InterPro"/>
</dbReference>
<evidence type="ECO:0000256" key="5">
    <source>
        <dbReference type="ARBA" id="ARBA00022490"/>
    </source>
</evidence>
<accession>Q1YV09</accession>
<evidence type="ECO:0000313" key="17">
    <source>
        <dbReference type="Proteomes" id="UP000005555"/>
    </source>
</evidence>
<dbReference type="GO" id="GO:0009383">
    <property type="term" value="F:rRNA (cytosine-C5-)-methyltransferase activity"/>
    <property type="evidence" value="ECO:0007669"/>
    <property type="project" value="TreeGrafter"/>
</dbReference>
<dbReference type="STRING" id="314287.GB2207_08821"/>
<dbReference type="NCBIfam" id="NF011494">
    <property type="entry name" value="PRK14902.1"/>
    <property type="match status" value="1"/>
</dbReference>
<dbReference type="InterPro" id="IPR018314">
    <property type="entry name" value="RsmB/NOL1/NOP2-like_CS"/>
</dbReference>
<keyword evidence="5" id="KW-0963">Cytoplasm</keyword>
<keyword evidence="6" id="KW-0698">rRNA processing</keyword>
<evidence type="ECO:0000256" key="6">
    <source>
        <dbReference type="ARBA" id="ARBA00022552"/>
    </source>
</evidence>
<evidence type="ECO:0000256" key="8">
    <source>
        <dbReference type="ARBA" id="ARBA00022679"/>
    </source>
</evidence>
<feature type="binding site" evidence="14">
    <location>
        <position position="301"/>
    </location>
    <ligand>
        <name>S-adenosyl-L-methionine</name>
        <dbReference type="ChEBI" id="CHEBI:59789"/>
    </ligand>
</feature>
<dbReference type="InterPro" id="IPR029063">
    <property type="entry name" value="SAM-dependent_MTases_sf"/>
</dbReference>
<dbReference type="PANTHER" id="PTHR22807:SF61">
    <property type="entry name" value="NOL1_NOP2_SUN FAMILY PROTEIN _ ANTITERMINATION NUSB DOMAIN-CONTAINING PROTEIN"/>
    <property type="match status" value="1"/>
</dbReference>
<dbReference type="EC" id="2.1.1.176" evidence="4"/>
<comment type="function">
    <text evidence="1">Specifically methylates the cytosine at position 967 (m5C967) of 16S rRNA.</text>
</comment>
<sequence length="439" mass="48932">MNTRVAVAEVIAQVLRGKSLSALLPEYASKVVEKDVGLFKQLCFGTLRWYPAIELLLQELMQKPMREKEFEIQGLLACGLYQLMHTRIADHAAINETVTAVTKLKRPWAKGLVNAVLRNFLRQRTELETKLAKNPVFVRAHPQWLLNDLFTSWGSAVAIDVLAANNEQAPMTLRVNQLQGSRDEYLQQLSAADIRAQTTQFSEQGIQLQSAIDVATLPGWDSGAVSVQDEAAQLTAALLELEPDQQVLDACCAPGGKTCHILETQPQLSKLVAVELESRRMPRVEENLRRLGLKADLVVNDASATADWWDGKPFQRILLDAPCSASGVIRRHPDIKLLRKTTDIVKLAELQLQLLHSLWQTLDEGGILLYATCSVLPQENDQVIETFLAETSLATTSAAELYSIEAEWGTKTAFGRQLFPKIDGNDGFYYSRLRKTSQK</sequence>
<evidence type="ECO:0000256" key="7">
    <source>
        <dbReference type="ARBA" id="ARBA00022603"/>
    </source>
</evidence>
<evidence type="ECO:0000256" key="12">
    <source>
        <dbReference type="ARBA" id="ARBA00031088"/>
    </source>
</evidence>
<evidence type="ECO:0000256" key="2">
    <source>
        <dbReference type="ARBA" id="ARBA00004496"/>
    </source>
</evidence>
<evidence type="ECO:0000256" key="9">
    <source>
        <dbReference type="ARBA" id="ARBA00022691"/>
    </source>
</evidence>
<feature type="binding site" evidence="14">
    <location>
        <position position="275"/>
    </location>
    <ligand>
        <name>S-adenosyl-L-methionine</name>
        <dbReference type="ChEBI" id="CHEBI:59789"/>
    </ligand>
</feature>
<dbReference type="NCBIfam" id="NF008149">
    <property type="entry name" value="PRK10901.1"/>
    <property type="match status" value="1"/>
</dbReference>
<dbReference type="eggNOG" id="COG0144">
    <property type="taxonomic scope" value="Bacteria"/>
</dbReference>
<dbReference type="FunFam" id="3.40.50.150:FF:000022">
    <property type="entry name" value="Ribosomal RNA small subunit methyltransferase B"/>
    <property type="match status" value="1"/>
</dbReference>
<dbReference type="GO" id="GO:0003723">
    <property type="term" value="F:RNA binding"/>
    <property type="evidence" value="ECO:0007669"/>
    <property type="project" value="UniProtKB-UniRule"/>
</dbReference>
<comment type="subcellular location">
    <subcellularLocation>
        <location evidence="2">Cytoplasm</location>
    </subcellularLocation>
</comment>
<reference evidence="16 17" key="1">
    <citation type="submission" date="2006-03" db="EMBL/GenBank/DDBJ databases">
        <authorList>
            <person name="Giovannoni S.J."/>
            <person name="Cho J.-C."/>
            <person name="Ferriera S."/>
            <person name="Johnson J."/>
            <person name="Kravitz S."/>
            <person name="Halpern A."/>
            <person name="Remington K."/>
            <person name="Beeson K."/>
            <person name="Tran B."/>
            <person name="Rogers Y.-H."/>
            <person name="Friedman R."/>
            <person name="Venter J.C."/>
        </authorList>
    </citation>
    <scope>NUCLEOTIDE SEQUENCE [LARGE SCALE GENOMIC DNA]</scope>
    <source>
        <strain evidence="16 17">HTCC2207</strain>
    </source>
</reference>
<protein>
    <recommendedName>
        <fullName evidence="4">16S rRNA (cytosine(967)-C(5))-methyltransferase</fullName>
        <ecNumber evidence="4">2.1.1.176</ecNumber>
    </recommendedName>
    <alternativeName>
        <fullName evidence="11">16S rRNA m5C967 methyltransferase</fullName>
    </alternativeName>
    <alternativeName>
        <fullName evidence="12">rRNA (cytosine-C(5)-)-methyltransferase RsmB</fullName>
    </alternativeName>
</protein>
<dbReference type="Pfam" id="PF22458">
    <property type="entry name" value="RsmF-B_ferredox"/>
    <property type="match status" value="1"/>
</dbReference>
<keyword evidence="8 14" id="KW-0808">Transferase</keyword>
<dbReference type="SUPFAM" id="SSF53335">
    <property type="entry name" value="S-adenosyl-L-methionine-dependent methyltransferases"/>
    <property type="match status" value="1"/>
</dbReference>